<reference evidence="1 2" key="1">
    <citation type="submission" date="2016-10" db="EMBL/GenBank/DDBJ databases">
        <authorList>
            <person name="de Groot N.N."/>
        </authorList>
    </citation>
    <scope>NUCLEOTIDE SEQUENCE [LARGE SCALE GENOMIC DNA]</scope>
    <source>
        <strain evidence="1 2">Nm110</strain>
    </source>
</reference>
<gene>
    <name evidence="1" type="ORF">SAMN05421882_10544</name>
</gene>
<dbReference type="EMBL" id="FNNH01000054">
    <property type="protein sequence ID" value="SDX06058.1"/>
    <property type="molecule type" value="Genomic_DNA"/>
</dbReference>
<organism evidence="1 2">
    <name type="scientific">Nitrosomonas communis</name>
    <dbReference type="NCBI Taxonomy" id="44574"/>
    <lineage>
        <taxon>Bacteria</taxon>
        <taxon>Pseudomonadati</taxon>
        <taxon>Pseudomonadota</taxon>
        <taxon>Betaproteobacteria</taxon>
        <taxon>Nitrosomonadales</taxon>
        <taxon>Nitrosomonadaceae</taxon>
        <taxon>Nitrosomonas</taxon>
    </lineage>
</organism>
<accession>A0A1H2YMM1</accession>
<name>A0A1H2YMM1_9PROT</name>
<dbReference type="AlphaFoldDB" id="A0A1H2YMM1"/>
<evidence type="ECO:0000313" key="2">
    <source>
        <dbReference type="Proteomes" id="UP000183454"/>
    </source>
</evidence>
<proteinExistence type="predicted"/>
<sequence>MLAAEPISERFGYRPPSFGTVSRGLPVAREKFSLVLRDLFAISDMFRPPRGKPASWLRIVGKIHGSEWRQDISRRCCLSSCV</sequence>
<dbReference type="Proteomes" id="UP000183454">
    <property type="component" value="Unassembled WGS sequence"/>
</dbReference>
<protein>
    <submittedName>
        <fullName evidence="1">Uncharacterized protein</fullName>
    </submittedName>
</protein>
<dbReference type="RefSeq" id="WP_211752368.1">
    <property type="nucleotide sequence ID" value="NZ_FNNH01000054.1"/>
</dbReference>
<evidence type="ECO:0000313" key="1">
    <source>
        <dbReference type="EMBL" id="SDX06058.1"/>
    </source>
</evidence>